<protein>
    <submittedName>
        <fullName evidence="1">Uncharacterized protein</fullName>
    </submittedName>
</protein>
<organism evidence="1">
    <name type="scientific">marine sediment metagenome</name>
    <dbReference type="NCBI Taxonomy" id="412755"/>
    <lineage>
        <taxon>unclassified sequences</taxon>
        <taxon>metagenomes</taxon>
        <taxon>ecological metagenomes</taxon>
    </lineage>
</organism>
<reference evidence="1" key="1">
    <citation type="journal article" date="2014" name="Front. Microbiol.">
        <title>High frequency of phylogenetically diverse reductive dehalogenase-homologous genes in deep subseafloor sedimentary metagenomes.</title>
        <authorList>
            <person name="Kawai M."/>
            <person name="Futagami T."/>
            <person name="Toyoda A."/>
            <person name="Takaki Y."/>
            <person name="Nishi S."/>
            <person name="Hori S."/>
            <person name="Arai W."/>
            <person name="Tsubouchi T."/>
            <person name="Morono Y."/>
            <person name="Uchiyama I."/>
            <person name="Ito T."/>
            <person name="Fujiyama A."/>
            <person name="Inagaki F."/>
            <person name="Takami H."/>
        </authorList>
    </citation>
    <scope>NUCLEOTIDE SEQUENCE</scope>
    <source>
        <strain evidence="1">Expedition CK06-06</strain>
    </source>
</reference>
<feature type="non-terminal residue" evidence="1">
    <location>
        <position position="1"/>
    </location>
</feature>
<accession>X0TSR4</accession>
<proteinExistence type="predicted"/>
<sequence length="101" mass="11654">QNSPLLKFHFTTQESSGVAYTHINDWGKTDEDGRLRYDLKPIPTRWVMTVLDGDRVILRIDEIRTDLGNEYRRGGIGRGNWRACCTPGRYSFDGLFEFVGK</sequence>
<comment type="caution">
    <text evidence="1">The sequence shown here is derived from an EMBL/GenBank/DDBJ whole genome shotgun (WGS) entry which is preliminary data.</text>
</comment>
<gene>
    <name evidence="1" type="ORF">S01H1_21670</name>
</gene>
<name>X0TSR4_9ZZZZ</name>
<evidence type="ECO:0000313" key="1">
    <source>
        <dbReference type="EMBL" id="GAF96603.1"/>
    </source>
</evidence>
<dbReference type="EMBL" id="BARS01012058">
    <property type="protein sequence ID" value="GAF96603.1"/>
    <property type="molecule type" value="Genomic_DNA"/>
</dbReference>
<dbReference type="AlphaFoldDB" id="X0TSR4"/>